<dbReference type="Proteomes" id="UP000626148">
    <property type="component" value="Unassembled WGS sequence"/>
</dbReference>
<dbReference type="Pfam" id="PF05016">
    <property type="entry name" value="ParE_toxin"/>
    <property type="match status" value="1"/>
</dbReference>
<evidence type="ECO:0008006" key="4">
    <source>
        <dbReference type="Google" id="ProtNLM"/>
    </source>
</evidence>
<dbReference type="InterPro" id="IPR035093">
    <property type="entry name" value="RelE/ParE_toxin_dom_sf"/>
</dbReference>
<dbReference type="Gene3D" id="3.30.2310.20">
    <property type="entry name" value="RelE-like"/>
    <property type="match status" value="1"/>
</dbReference>
<comment type="caution">
    <text evidence="2">The sequence shown here is derived from an EMBL/GenBank/DDBJ whole genome shotgun (WGS) entry which is preliminary data.</text>
</comment>
<reference evidence="2" key="2">
    <citation type="submission" date="2020-09" db="EMBL/GenBank/DDBJ databases">
        <authorList>
            <person name="Sun Q."/>
            <person name="Kim S."/>
        </authorList>
    </citation>
    <scope>NUCLEOTIDE SEQUENCE</scope>
    <source>
        <strain evidence="2">KCTC 22169</strain>
    </source>
</reference>
<organism evidence="2 3">
    <name type="scientific">Saccharospirillum salsuginis</name>
    <dbReference type="NCBI Taxonomy" id="418750"/>
    <lineage>
        <taxon>Bacteria</taxon>
        <taxon>Pseudomonadati</taxon>
        <taxon>Pseudomonadota</taxon>
        <taxon>Gammaproteobacteria</taxon>
        <taxon>Oceanospirillales</taxon>
        <taxon>Saccharospirillaceae</taxon>
        <taxon>Saccharospirillum</taxon>
    </lineage>
</organism>
<accession>A0A918NJF2</accession>
<dbReference type="InterPro" id="IPR007712">
    <property type="entry name" value="RelE/ParE_toxin"/>
</dbReference>
<dbReference type="AlphaFoldDB" id="A0A918NJF2"/>
<proteinExistence type="predicted"/>
<name>A0A918NJF2_9GAMM</name>
<gene>
    <name evidence="2" type="ORF">GCM10007392_44560</name>
</gene>
<evidence type="ECO:0000256" key="1">
    <source>
        <dbReference type="ARBA" id="ARBA00022649"/>
    </source>
</evidence>
<dbReference type="RefSeq" id="WP_189612964.1">
    <property type="nucleotide sequence ID" value="NZ_BMXR01000015.1"/>
</dbReference>
<keyword evidence="3" id="KW-1185">Reference proteome</keyword>
<evidence type="ECO:0000313" key="3">
    <source>
        <dbReference type="Proteomes" id="UP000626148"/>
    </source>
</evidence>
<evidence type="ECO:0000313" key="2">
    <source>
        <dbReference type="EMBL" id="GGX72236.1"/>
    </source>
</evidence>
<sequence length="97" mass="11228">MASYKLNKLAEEDLERLYETGILTFGLMQADQYFDGLIDRLEDIAAHPYRFQSVDFIRSGYRRSIYGSHAIYFRVIGDDVLIARILGRQHPQTALRG</sequence>
<reference evidence="2" key="1">
    <citation type="journal article" date="2014" name="Int. J. Syst. Evol. Microbiol.">
        <title>Complete genome sequence of Corynebacterium casei LMG S-19264T (=DSM 44701T), isolated from a smear-ripened cheese.</title>
        <authorList>
            <consortium name="US DOE Joint Genome Institute (JGI-PGF)"/>
            <person name="Walter F."/>
            <person name="Albersmeier A."/>
            <person name="Kalinowski J."/>
            <person name="Ruckert C."/>
        </authorList>
    </citation>
    <scope>NUCLEOTIDE SEQUENCE</scope>
    <source>
        <strain evidence="2">KCTC 22169</strain>
    </source>
</reference>
<dbReference type="EMBL" id="BMXR01000015">
    <property type="protein sequence ID" value="GGX72236.1"/>
    <property type="molecule type" value="Genomic_DNA"/>
</dbReference>
<keyword evidence="1" id="KW-1277">Toxin-antitoxin system</keyword>
<protein>
    <recommendedName>
        <fullName evidence="4">Toxin ParE1/3/4</fullName>
    </recommendedName>
</protein>